<keyword evidence="2" id="KW-1185">Reference proteome</keyword>
<protein>
    <submittedName>
        <fullName evidence="1">Uncharacterized protein</fullName>
    </submittedName>
</protein>
<evidence type="ECO:0000313" key="2">
    <source>
        <dbReference type="Proteomes" id="UP000540412"/>
    </source>
</evidence>
<reference evidence="1 2" key="1">
    <citation type="submission" date="2020-08" db="EMBL/GenBank/DDBJ databases">
        <title>Sequencing the genomes of 1000 actinobacteria strains.</title>
        <authorList>
            <person name="Klenk H.-P."/>
        </authorList>
    </citation>
    <scope>NUCLEOTIDE SEQUENCE [LARGE SCALE GENOMIC DNA]</scope>
    <source>
        <strain evidence="1 2">DSM 43582</strain>
    </source>
</reference>
<comment type="caution">
    <text evidence="1">The sequence shown here is derived from an EMBL/GenBank/DDBJ whole genome shotgun (WGS) entry which is preliminary data.</text>
</comment>
<dbReference type="RefSeq" id="WP_040750406.1">
    <property type="nucleotide sequence ID" value="NZ_JACHIT010000001.1"/>
</dbReference>
<dbReference type="AlphaFoldDB" id="A0A7W9PAK2"/>
<proteinExistence type="predicted"/>
<gene>
    <name evidence="1" type="ORF">BJY24_001414</name>
</gene>
<evidence type="ECO:0000313" key="1">
    <source>
        <dbReference type="EMBL" id="MBB5912547.1"/>
    </source>
</evidence>
<sequence length="80" mass="8638">MTYPRIELDRQVNAASLKFAPVDPGGIAVSRPVEDENGEVIAVLRFAPSGELVEVELLDADHQIPRGLPIVYNASPGVQE</sequence>
<dbReference type="Proteomes" id="UP000540412">
    <property type="component" value="Unassembled WGS sequence"/>
</dbReference>
<dbReference type="EMBL" id="JACHIT010000001">
    <property type="protein sequence ID" value="MBB5912547.1"/>
    <property type="molecule type" value="Genomic_DNA"/>
</dbReference>
<accession>A0A7W9PAK2</accession>
<name>A0A7W9PAK2_9NOCA</name>
<organism evidence="1 2">
    <name type="scientific">Nocardia transvalensis</name>
    <dbReference type="NCBI Taxonomy" id="37333"/>
    <lineage>
        <taxon>Bacteria</taxon>
        <taxon>Bacillati</taxon>
        <taxon>Actinomycetota</taxon>
        <taxon>Actinomycetes</taxon>
        <taxon>Mycobacteriales</taxon>
        <taxon>Nocardiaceae</taxon>
        <taxon>Nocardia</taxon>
    </lineage>
</organism>